<dbReference type="GO" id="GO:0003723">
    <property type="term" value="F:RNA binding"/>
    <property type="evidence" value="ECO:0007669"/>
    <property type="project" value="UniProtKB-UniRule"/>
</dbReference>
<protein>
    <recommendedName>
        <fullName evidence="9">Sm protein F</fullName>
    </recommendedName>
</protein>
<dbReference type="EMBL" id="PQFF01000201">
    <property type="protein sequence ID" value="RHZ75341.1"/>
    <property type="molecule type" value="Genomic_DNA"/>
</dbReference>
<dbReference type="SUPFAM" id="SSF50182">
    <property type="entry name" value="Sm-like ribonucleoproteins"/>
    <property type="match status" value="1"/>
</dbReference>
<dbReference type="PANTHER" id="PTHR11021">
    <property type="entry name" value="SMALL NUCLEAR RIBONUCLEOPROTEIN F SNRNP-F"/>
    <property type="match status" value="1"/>
</dbReference>
<gene>
    <name evidence="12" type="ORF">Glove_216g12</name>
</gene>
<dbReference type="GO" id="GO:0005685">
    <property type="term" value="C:U1 snRNP"/>
    <property type="evidence" value="ECO:0007669"/>
    <property type="project" value="TreeGrafter"/>
</dbReference>
<evidence type="ECO:0000256" key="8">
    <source>
        <dbReference type="ARBA" id="ARBA00023274"/>
    </source>
</evidence>
<dbReference type="PIRSF" id="PIRSF006609">
    <property type="entry name" value="snRNP_SmF"/>
    <property type="match status" value="1"/>
</dbReference>
<dbReference type="InterPro" id="IPR016487">
    <property type="entry name" value="Lsm6/sSmF"/>
</dbReference>
<dbReference type="Gene3D" id="2.30.30.100">
    <property type="match status" value="1"/>
</dbReference>
<evidence type="ECO:0000256" key="10">
    <source>
        <dbReference type="PIRNR" id="PIRNR006609"/>
    </source>
</evidence>
<evidence type="ECO:0000256" key="1">
    <source>
        <dbReference type="ARBA" id="ARBA00004123"/>
    </source>
</evidence>
<evidence type="ECO:0000259" key="11">
    <source>
        <dbReference type="PROSITE" id="PS52002"/>
    </source>
</evidence>
<reference evidence="12 13" key="1">
    <citation type="submission" date="2018-08" db="EMBL/GenBank/DDBJ databases">
        <title>Genome and evolution of the arbuscular mycorrhizal fungus Diversispora epigaea (formerly Glomus versiforme) and its bacterial endosymbionts.</title>
        <authorList>
            <person name="Sun X."/>
            <person name="Fei Z."/>
            <person name="Harrison M."/>
        </authorList>
    </citation>
    <scope>NUCLEOTIDE SEQUENCE [LARGE SCALE GENOMIC DNA]</scope>
    <source>
        <strain evidence="12 13">IT104</strain>
    </source>
</reference>
<evidence type="ECO:0000256" key="6">
    <source>
        <dbReference type="ARBA" id="ARBA00023187"/>
    </source>
</evidence>
<keyword evidence="7 10" id="KW-0539">Nucleus</keyword>
<comment type="caution">
    <text evidence="12">The sequence shown here is derived from an EMBL/GenBank/DDBJ whole genome shotgun (WGS) entry which is preliminary data.</text>
</comment>
<evidence type="ECO:0000256" key="5">
    <source>
        <dbReference type="ARBA" id="ARBA00022884"/>
    </source>
</evidence>
<dbReference type="AlphaFoldDB" id="A0A397IHC1"/>
<proteinExistence type="inferred from homology"/>
<sequence length="85" mass="9529">MAFQPVNPKPFLQELTGKPVIVRLKWGMEYKGYLVSVDSYMNLQLANTEEFIDGNSTGALGEILIRCNNVLYIRGIEEDTEMGGT</sequence>
<name>A0A397IHC1_9GLOM</name>
<keyword evidence="13" id="KW-1185">Reference proteome</keyword>
<evidence type="ECO:0000256" key="7">
    <source>
        <dbReference type="ARBA" id="ARBA00023242"/>
    </source>
</evidence>
<evidence type="ECO:0000313" key="12">
    <source>
        <dbReference type="EMBL" id="RHZ75341.1"/>
    </source>
</evidence>
<dbReference type="InterPro" id="IPR047575">
    <property type="entry name" value="Sm"/>
</dbReference>
<keyword evidence="8 10" id="KW-0687">Ribonucleoprotein</keyword>
<evidence type="ECO:0000256" key="3">
    <source>
        <dbReference type="ARBA" id="ARBA00022664"/>
    </source>
</evidence>
<dbReference type="GO" id="GO:0000398">
    <property type="term" value="P:mRNA splicing, via spliceosome"/>
    <property type="evidence" value="ECO:0007669"/>
    <property type="project" value="InterPro"/>
</dbReference>
<keyword evidence="4 10" id="KW-0747">Spliceosome</keyword>
<dbReference type="InterPro" id="IPR001163">
    <property type="entry name" value="Sm_dom_euk/arc"/>
</dbReference>
<keyword evidence="3 10" id="KW-0507">mRNA processing</keyword>
<evidence type="ECO:0000256" key="4">
    <source>
        <dbReference type="ARBA" id="ARBA00022728"/>
    </source>
</evidence>
<dbReference type="InterPro" id="IPR034100">
    <property type="entry name" value="Sm_F"/>
</dbReference>
<dbReference type="PROSITE" id="PS52002">
    <property type="entry name" value="SM"/>
    <property type="match status" value="1"/>
</dbReference>
<dbReference type="GO" id="GO:0071013">
    <property type="term" value="C:catalytic step 2 spliceosome"/>
    <property type="evidence" value="ECO:0007669"/>
    <property type="project" value="TreeGrafter"/>
</dbReference>
<accession>A0A397IHC1</accession>
<dbReference type="STRING" id="1348612.A0A397IHC1"/>
<keyword evidence="5 10" id="KW-0694">RNA-binding</keyword>
<dbReference type="CDD" id="cd01722">
    <property type="entry name" value="Sm_F"/>
    <property type="match status" value="1"/>
</dbReference>
<evidence type="ECO:0000313" key="13">
    <source>
        <dbReference type="Proteomes" id="UP000266861"/>
    </source>
</evidence>
<dbReference type="Pfam" id="PF01423">
    <property type="entry name" value="LSM"/>
    <property type="match status" value="1"/>
</dbReference>
<dbReference type="Proteomes" id="UP000266861">
    <property type="component" value="Unassembled WGS sequence"/>
</dbReference>
<dbReference type="InterPro" id="IPR010920">
    <property type="entry name" value="LSM_dom_sf"/>
</dbReference>
<dbReference type="FunFam" id="2.30.30.100:FF:000011">
    <property type="entry name" value="small nuclear ribonucleoprotein F"/>
    <property type="match status" value="1"/>
</dbReference>
<comment type="similarity">
    <text evidence="2 10">Belongs to the snRNP Sm proteins family. SmF/LSm6 subfamily.</text>
</comment>
<dbReference type="SMART" id="SM00651">
    <property type="entry name" value="Sm"/>
    <property type="match status" value="1"/>
</dbReference>
<comment type="subcellular location">
    <subcellularLocation>
        <location evidence="1 10">Nucleus</location>
    </subcellularLocation>
</comment>
<dbReference type="OrthoDB" id="409625at2759"/>
<evidence type="ECO:0000256" key="9">
    <source>
        <dbReference type="ARBA" id="ARBA00030144"/>
    </source>
</evidence>
<keyword evidence="6 10" id="KW-0508">mRNA splicing</keyword>
<evidence type="ECO:0000256" key="2">
    <source>
        <dbReference type="ARBA" id="ARBA00007927"/>
    </source>
</evidence>
<dbReference type="GO" id="GO:0034715">
    <property type="term" value="C:pICln-Sm protein complex"/>
    <property type="evidence" value="ECO:0007669"/>
    <property type="project" value="TreeGrafter"/>
</dbReference>
<feature type="domain" description="Sm" evidence="11">
    <location>
        <begin position="7"/>
        <end position="79"/>
    </location>
</feature>
<organism evidence="12 13">
    <name type="scientific">Diversispora epigaea</name>
    <dbReference type="NCBI Taxonomy" id="1348612"/>
    <lineage>
        <taxon>Eukaryota</taxon>
        <taxon>Fungi</taxon>
        <taxon>Fungi incertae sedis</taxon>
        <taxon>Mucoromycota</taxon>
        <taxon>Glomeromycotina</taxon>
        <taxon>Glomeromycetes</taxon>
        <taxon>Diversisporales</taxon>
        <taxon>Diversisporaceae</taxon>
        <taxon>Diversispora</taxon>
    </lineage>
</organism>
<dbReference type="PANTHER" id="PTHR11021:SF0">
    <property type="entry name" value="SMALL NUCLEAR RIBONUCLEOPROTEIN F"/>
    <property type="match status" value="1"/>
</dbReference>